<dbReference type="SUPFAM" id="SSF102829">
    <property type="entry name" value="Cell division protein ZapA-like"/>
    <property type="match status" value="1"/>
</dbReference>
<dbReference type="InterPro" id="IPR036192">
    <property type="entry name" value="Cell_div_ZapA-like_sf"/>
</dbReference>
<evidence type="ECO:0000313" key="1">
    <source>
        <dbReference type="EMBL" id="SUN63343.1"/>
    </source>
</evidence>
<accession>A0A380KE62</accession>
<evidence type="ECO:0000313" key="2">
    <source>
        <dbReference type="Proteomes" id="UP000254924"/>
    </source>
</evidence>
<dbReference type="EMBL" id="UHFN01000007">
    <property type="protein sequence ID" value="SUN63343.1"/>
    <property type="molecule type" value="Genomic_DNA"/>
</dbReference>
<dbReference type="OrthoDB" id="2232266at2"/>
<keyword evidence="2" id="KW-1185">Reference proteome</keyword>
<dbReference type="Proteomes" id="UP000254924">
    <property type="component" value="Unassembled WGS sequence"/>
</dbReference>
<dbReference type="AlphaFoldDB" id="A0A380KE62"/>
<sequence length="100" mass="11495">MTSKQTGKNRYKFVFGDKPLTLTTEKDNLFMEEVEHLAQEKYEDIKQKLPSADGETIAILMAINSLSMQLEREVAYDTLKAENEELRQKLLAKPKETDGE</sequence>
<reference evidence="1 2" key="1">
    <citation type="submission" date="2018-06" db="EMBL/GenBank/DDBJ databases">
        <authorList>
            <consortium name="Pathogen Informatics"/>
            <person name="Doyle S."/>
        </authorList>
    </citation>
    <scope>NUCLEOTIDE SEQUENCE [LARGE SCALE GENOMIC DNA]</scope>
    <source>
        <strain evidence="1 2">NCTC12224</strain>
    </source>
</reference>
<name>A0A380KE62_9STRE</name>
<proteinExistence type="predicted"/>
<protein>
    <submittedName>
        <fullName evidence="1">Uncharacterized protein</fullName>
    </submittedName>
</protein>
<gene>
    <name evidence="1" type="ORF">NCTC12224_02395</name>
</gene>
<organism evidence="1 2">
    <name type="scientific">Streptococcus hyointestinalis</name>
    <dbReference type="NCBI Taxonomy" id="1337"/>
    <lineage>
        <taxon>Bacteria</taxon>
        <taxon>Bacillati</taxon>
        <taxon>Bacillota</taxon>
        <taxon>Bacilli</taxon>
        <taxon>Lactobacillales</taxon>
        <taxon>Streptococcaceae</taxon>
        <taxon>Streptococcus</taxon>
    </lineage>
</organism>